<dbReference type="Gene3D" id="1.10.287.130">
    <property type="match status" value="1"/>
</dbReference>
<gene>
    <name evidence="11" type="ordered locus">HCH_06918</name>
</gene>
<evidence type="ECO:0000256" key="2">
    <source>
        <dbReference type="ARBA" id="ARBA00004651"/>
    </source>
</evidence>
<evidence type="ECO:0000256" key="1">
    <source>
        <dbReference type="ARBA" id="ARBA00000085"/>
    </source>
</evidence>
<evidence type="ECO:0000256" key="9">
    <source>
        <dbReference type="ARBA" id="ARBA00022840"/>
    </source>
</evidence>
<sequence>MFLRFYASLALLFCVCFIAYDWAYPLLWWENALSAEESRRHSGEGMREIAVELSEMKATNAGDRLLAAASDLLESADIALQPSYELIEYSILENKDMSLSLDQRRRLTAGEYLLTERSSPDSWSVQAAIPNKDMTLEAVFKEQGDGGSFYTWLAGYVILYLSLLAVVLHLLLANVKRPLRESISQVSAALRRINSLFDGPTGPVQSAVAPAELLQQASTVERHIAREKESRARHYDDLRDLLHGVAHEFRSPMARISFALDLADDETDKPAPDPGNIRALHQEISGALDELSGLVKEVLSYSRLEHGRDELQWEPVAVMDVVEEILAKQRKLHPQVEFVTPAEPAIQEIQVWVDRRLFSRALVNLIRNAARFADHSVRISWLLTDAHFELQVDDDGPGVPPGKRQRVFEPFTRLDPSRSRDSGGAGLGLAIVKSISTLHGGTVSVTDSRQGGACFTLCWPKEPTQ</sequence>
<evidence type="ECO:0000256" key="8">
    <source>
        <dbReference type="ARBA" id="ARBA00022777"/>
    </source>
</evidence>
<dbReference type="SMART" id="SM00387">
    <property type="entry name" value="HATPase_c"/>
    <property type="match status" value="1"/>
</dbReference>
<evidence type="ECO:0000256" key="5">
    <source>
        <dbReference type="ARBA" id="ARBA00022553"/>
    </source>
</evidence>
<dbReference type="RefSeq" id="WP_011400585.1">
    <property type="nucleotide sequence ID" value="NC_007645.1"/>
</dbReference>
<evidence type="ECO:0000256" key="3">
    <source>
        <dbReference type="ARBA" id="ARBA00012438"/>
    </source>
</evidence>
<protein>
    <recommendedName>
        <fullName evidence="3">histidine kinase</fullName>
        <ecNumber evidence="3">2.7.13.3</ecNumber>
    </recommendedName>
</protein>
<evidence type="ECO:0000256" key="6">
    <source>
        <dbReference type="ARBA" id="ARBA00022679"/>
    </source>
</evidence>
<evidence type="ECO:0000313" key="11">
    <source>
        <dbReference type="EMBL" id="ABC33535.1"/>
    </source>
</evidence>
<dbReference type="Proteomes" id="UP000000238">
    <property type="component" value="Chromosome"/>
</dbReference>
<dbReference type="KEGG" id="hch:HCH_06918"/>
<dbReference type="InterPro" id="IPR036890">
    <property type="entry name" value="HATPase_C_sf"/>
</dbReference>
<dbReference type="STRING" id="349521.HCH_06918"/>
<dbReference type="GO" id="GO:0005886">
    <property type="term" value="C:plasma membrane"/>
    <property type="evidence" value="ECO:0007669"/>
    <property type="project" value="UniProtKB-SubCell"/>
</dbReference>
<reference evidence="11 12" key="1">
    <citation type="journal article" date="2005" name="Nucleic Acids Res.">
        <title>Genomic blueprint of Hahella chejuensis, a marine microbe producing an algicidal agent.</title>
        <authorList>
            <person name="Jeong H."/>
            <person name="Yim J.H."/>
            <person name="Lee C."/>
            <person name="Choi S.-H."/>
            <person name="Park Y.K."/>
            <person name="Yoon S.H."/>
            <person name="Hur C.-G."/>
            <person name="Kang H.-Y."/>
            <person name="Kim D."/>
            <person name="Lee H.H."/>
            <person name="Park K.H."/>
            <person name="Park S.-H."/>
            <person name="Park H.-S."/>
            <person name="Lee H.K."/>
            <person name="Oh T.K."/>
            <person name="Kim J.F."/>
        </authorList>
    </citation>
    <scope>NUCLEOTIDE SEQUENCE [LARGE SCALE GENOMIC DNA]</scope>
    <source>
        <strain evidence="11 12">KCTC 2396</strain>
    </source>
</reference>
<keyword evidence="4" id="KW-1003">Cell membrane</keyword>
<dbReference type="SUPFAM" id="SSF55874">
    <property type="entry name" value="ATPase domain of HSP90 chaperone/DNA topoisomerase II/histidine kinase"/>
    <property type="match status" value="1"/>
</dbReference>
<dbReference type="eggNOG" id="COG2205">
    <property type="taxonomic scope" value="Bacteria"/>
</dbReference>
<dbReference type="InterPro" id="IPR004358">
    <property type="entry name" value="Sig_transdc_His_kin-like_C"/>
</dbReference>
<dbReference type="PRINTS" id="PR00344">
    <property type="entry name" value="BCTRLSENSOR"/>
</dbReference>
<evidence type="ECO:0000313" key="12">
    <source>
        <dbReference type="Proteomes" id="UP000000238"/>
    </source>
</evidence>
<dbReference type="Pfam" id="PF00512">
    <property type="entry name" value="HisKA"/>
    <property type="match status" value="1"/>
</dbReference>
<keyword evidence="9" id="KW-0067">ATP-binding</keyword>
<dbReference type="PANTHER" id="PTHR44936:SF10">
    <property type="entry name" value="SENSOR PROTEIN RSTB"/>
    <property type="match status" value="1"/>
</dbReference>
<dbReference type="PROSITE" id="PS50109">
    <property type="entry name" value="HIS_KIN"/>
    <property type="match status" value="1"/>
</dbReference>
<dbReference type="InterPro" id="IPR005467">
    <property type="entry name" value="His_kinase_dom"/>
</dbReference>
<feature type="domain" description="Histidine kinase" evidence="10">
    <location>
        <begin position="244"/>
        <end position="463"/>
    </location>
</feature>
<dbReference type="GO" id="GO:0005524">
    <property type="term" value="F:ATP binding"/>
    <property type="evidence" value="ECO:0007669"/>
    <property type="project" value="UniProtKB-KW"/>
</dbReference>
<keyword evidence="7" id="KW-0547">Nucleotide-binding</keyword>
<dbReference type="Gene3D" id="3.30.565.10">
    <property type="entry name" value="Histidine kinase-like ATPase, C-terminal domain"/>
    <property type="match status" value="1"/>
</dbReference>
<dbReference type="HOGENOM" id="CLU_000445_89_27_6"/>
<dbReference type="Pfam" id="PF02518">
    <property type="entry name" value="HATPase_c"/>
    <property type="match status" value="1"/>
</dbReference>
<dbReference type="InterPro" id="IPR036097">
    <property type="entry name" value="HisK_dim/P_sf"/>
</dbReference>
<dbReference type="EMBL" id="CP000155">
    <property type="protein sequence ID" value="ABC33535.1"/>
    <property type="molecule type" value="Genomic_DNA"/>
</dbReference>
<keyword evidence="5" id="KW-0597">Phosphoprotein</keyword>
<evidence type="ECO:0000259" key="10">
    <source>
        <dbReference type="PROSITE" id="PS50109"/>
    </source>
</evidence>
<keyword evidence="6" id="KW-0808">Transferase</keyword>
<dbReference type="SUPFAM" id="SSF47384">
    <property type="entry name" value="Homodimeric domain of signal transducing histidine kinase"/>
    <property type="match status" value="1"/>
</dbReference>
<evidence type="ECO:0000256" key="4">
    <source>
        <dbReference type="ARBA" id="ARBA00022475"/>
    </source>
</evidence>
<accession>Q2S739</accession>
<dbReference type="InterPro" id="IPR003594">
    <property type="entry name" value="HATPase_dom"/>
</dbReference>
<dbReference type="InterPro" id="IPR003661">
    <property type="entry name" value="HisK_dim/P_dom"/>
</dbReference>
<comment type="catalytic activity">
    <reaction evidence="1">
        <text>ATP + protein L-histidine = ADP + protein N-phospho-L-histidine.</text>
        <dbReference type="EC" id="2.7.13.3"/>
    </reaction>
</comment>
<dbReference type="GO" id="GO:0000155">
    <property type="term" value="F:phosphorelay sensor kinase activity"/>
    <property type="evidence" value="ECO:0007669"/>
    <property type="project" value="InterPro"/>
</dbReference>
<dbReference type="CDD" id="cd00082">
    <property type="entry name" value="HisKA"/>
    <property type="match status" value="1"/>
</dbReference>
<keyword evidence="8 11" id="KW-0418">Kinase</keyword>
<dbReference type="InterPro" id="IPR050980">
    <property type="entry name" value="2C_sensor_his_kinase"/>
</dbReference>
<proteinExistence type="predicted"/>
<keyword evidence="4" id="KW-0472">Membrane</keyword>
<dbReference type="OrthoDB" id="9809766at2"/>
<comment type="subcellular location">
    <subcellularLocation>
        <location evidence="2">Cell membrane</location>
        <topology evidence="2">Multi-pass membrane protein</topology>
    </subcellularLocation>
</comment>
<dbReference type="EC" id="2.7.13.3" evidence="3"/>
<dbReference type="SMART" id="SM00388">
    <property type="entry name" value="HisKA"/>
    <property type="match status" value="1"/>
</dbReference>
<dbReference type="PANTHER" id="PTHR44936">
    <property type="entry name" value="SENSOR PROTEIN CREC"/>
    <property type="match status" value="1"/>
</dbReference>
<organism evidence="11 12">
    <name type="scientific">Hahella chejuensis (strain KCTC 2396)</name>
    <dbReference type="NCBI Taxonomy" id="349521"/>
    <lineage>
        <taxon>Bacteria</taxon>
        <taxon>Pseudomonadati</taxon>
        <taxon>Pseudomonadota</taxon>
        <taxon>Gammaproteobacteria</taxon>
        <taxon>Oceanospirillales</taxon>
        <taxon>Hahellaceae</taxon>
        <taxon>Hahella</taxon>
    </lineage>
</organism>
<name>Q2S739_HAHCH</name>
<keyword evidence="12" id="KW-1185">Reference proteome</keyword>
<dbReference type="AlphaFoldDB" id="Q2S739"/>
<evidence type="ECO:0000256" key="7">
    <source>
        <dbReference type="ARBA" id="ARBA00022741"/>
    </source>
</evidence>